<evidence type="ECO:0008006" key="3">
    <source>
        <dbReference type="Google" id="ProtNLM"/>
    </source>
</evidence>
<dbReference type="NCBIfam" id="TIGR02601">
    <property type="entry name" value="autotrns_rpt"/>
    <property type="match status" value="1"/>
</dbReference>
<proteinExistence type="predicted"/>
<dbReference type="InterPro" id="IPR013425">
    <property type="entry name" value="Autotrns_rpt"/>
</dbReference>
<dbReference type="InterPro" id="IPR011050">
    <property type="entry name" value="Pectin_lyase_fold/virulence"/>
</dbReference>
<organism evidence="2">
    <name type="scientific">marine sediment metagenome</name>
    <dbReference type="NCBI Taxonomy" id="412755"/>
    <lineage>
        <taxon>unclassified sequences</taxon>
        <taxon>metagenomes</taxon>
        <taxon>ecological metagenomes</taxon>
    </lineage>
</organism>
<dbReference type="EMBL" id="BARV01022472">
    <property type="protein sequence ID" value="GAI20485.1"/>
    <property type="molecule type" value="Genomic_DNA"/>
</dbReference>
<dbReference type="SUPFAM" id="SSF51126">
    <property type="entry name" value="Pectin lyase-like"/>
    <property type="match status" value="1"/>
</dbReference>
<reference evidence="2" key="1">
    <citation type="journal article" date="2014" name="Front. Microbiol.">
        <title>High frequency of phylogenetically diverse reductive dehalogenase-homologous genes in deep subseafloor sedimentary metagenomes.</title>
        <authorList>
            <person name="Kawai M."/>
            <person name="Futagami T."/>
            <person name="Toyoda A."/>
            <person name="Takaki Y."/>
            <person name="Nishi S."/>
            <person name="Hori S."/>
            <person name="Arai W."/>
            <person name="Tsubouchi T."/>
            <person name="Morono Y."/>
            <person name="Uchiyama I."/>
            <person name="Ito T."/>
            <person name="Fujiyama A."/>
            <person name="Inagaki F."/>
            <person name="Takami H."/>
        </authorList>
    </citation>
    <scope>NUCLEOTIDE SEQUENCE</scope>
    <source>
        <strain evidence="2">Expedition CK06-06</strain>
    </source>
</reference>
<name>X1N0X3_9ZZZZ</name>
<sequence length="260" mass="26599">ANYNRSMTFGFAQIADTTKPAVVPKSAEVLLETRLPYLDANQRRVVLKTTAMPSGYPVMDDAEGWGRINLFAAADGYGAFNGDVVVNMDASQGGFNALDTWRNDITGAGKLNKQGSGTLRLGGTNSYSGGTQVSAGMLQAVSATAFGKGDVYLGGGTLASSADAQLVIAGAFTQLPNSTLQLDLGSGGAGRLAVSGITTVAGGTLAVNFRSGFRPSVGDTISLLSSSSLKGQFTTISVPGYKTTAIYTATGLSVRIDGTL</sequence>
<feature type="non-terminal residue" evidence="2">
    <location>
        <position position="1"/>
    </location>
</feature>
<keyword evidence="1" id="KW-0732">Signal</keyword>
<evidence type="ECO:0000313" key="2">
    <source>
        <dbReference type="EMBL" id="GAI20485.1"/>
    </source>
</evidence>
<dbReference type="AlphaFoldDB" id="X1N0X3"/>
<protein>
    <recommendedName>
        <fullName evidence="3">Autotransporter domain-containing protein</fullName>
    </recommendedName>
</protein>
<gene>
    <name evidence="2" type="ORF">S06H3_37043</name>
</gene>
<dbReference type="Pfam" id="PF12951">
    <property type="entry name" value="PATR"/>
    <property type="match status" value="1"/>
</dbReference>
<comment type="caution">
    <text evidence="2">The sequence shown here is derived from an EMBL/GenBank/DDBJ whole genome shotgun (WGS) entry which is preliminary data.</text>
</comment>
<accession>X1N0X3</accession>
<evidence type="ECO:0000256" key="1">
    <source>
        <dbReference type="ARBA" id="ARBA00022729"/>
    </source>
</evidence>